<keyword evidence="7" id="KW-0472">Membrane</keyword>
<reference evidence="9" key="1">
    <citation type="submission" date="2020-11" db="EMBL/GenBank/DDBJ databases">
        <authorList>
            <person name="Tran Van P."/>
        </authorList>
    </citation>
    <scope>NUCLEOTIDE SEQUENCE</scope>
</reference>
<dbReference type="PROSITE" id="PS00262">
    <property type="entry name" value="INSULIN"/>
    <property type="match status" value="1"/>
</dbReference>
<dbReference type="Pfam" id="PF00049">
    <property type="entry name" value="Insulin"/>
    <property type="match status" value="1"/>
</dbReference>
<keyword evidence="7" id="KW-1133">Transmembrane helix</keyword>
<dbReference type="SUPFAM" id="SSF56994">
    <property type="entry name" value="Insulin-like"/>
    <property type="match status" value="1"/>
</dbReference>
<dbReference type="PRINTS" id="PR00276">
    <property type="entry name" value="INSULINFAMLY"/>
</dbReference>
<keyword evidence="7" id="KW-0812">Transmembrane</keyword>
<dbReference type="Gene3D" id="1.10.100.10">
    <property type="entry name" value="Insulin-like"/>
    <property type="match status" value="1"/>
</dbReference>
<dbReference type="InterPro" id="IPR022352">
    <property type="entry name" value="Ins/IGF/rlx"/>
</dbReference>
<evidence type="ECO:0000313" key="9">
    <source>
        <dbReference type="EMBL" id="CAD7410249.1"/>
    </source>
</evidence>
<feature type="domain" description="Insulin-like" evidence="8">
    <location>
        <begin position="77"/>
        <end position="145"/>
    </location>
</feature>
<accession>A0A7R9DBN0</accession>
<dbReference type="InterPro" id="IPR036438">
    <property type="entry name" value="Insulin-like_sf"/>
</dbReference>
<comment type="subunit">
    <text evidence="2">Heterodimer of a B chain and an A chain linked by two disulfide bonds.</text>
</comment>
<dbReference type="AlphaFoldDB" id="A0A7R9DBN0"/>
<dbReference type="SMART" id="SM00078">
    <property type="entry name" value="IlGF"/>
    <property type="match status" value="1"/>
</dbReference>
<name>A0A7R9DBN0_TIMCR</name>
<dbReference type="InterPro" id="IPR022353">
    <property type="entry name" value="Insulin_CS"/>
</dbReference>
<evidence type="ECO:0000256" key="6">
    <source>
        <dbReference type="RuleBase" id="RU000406"/>
    </source>
</evidence>
<keyword evidence="3" id="KW-0165">Cleavage on pair of basic residues</keyword>
<dbReference type="EMBL" id="OC321560">
    <property type="protein sequence ID" value="CAD7410249.1"/>
    <property type="molecule type" value="Genomic_DNA"/>
</dbReference>
<organism evidence="9">
    <name type="scientific">Timema cristinae</name>
    <name type="common">Walking stick</name>
    <dbReference type="NCBI Taxonomy" id="61476"/>
    <lineage>
        <taxon>Eukaryota</taxon>
        <taxon>Metazoa</taxon>
        <taxon>Ecdysozoa</taxon>
        <taxon>Arthropoda</taxon>
        <taxon>Hexapoda</taxon>
        <taxon>Insecta</taxon>
        <taxon>Pterygota</taxon>
        <taxon>Neoptera</taxon>
        <taxon>Polyneoptera</taxon>
        <taxon>Phasmatodea</taxon>
        <taxon>Timematodea</taxon>
        <taxon>Timematoidea</taxon>
        <taxon>Timematidae</taxon>
        <taxon>Timema</taxon>
    </lineage>
</organism>
<gene>
    <name evidence="9" type="ORF">TCEB3V08_LOCUS10400</name>
</gene>
<comment type="subcellular location">
    <subcellularLocation>
        <location evidence="6">Secreted</location>
    </subcellularLocation>
</comment>
<protein>
    <recommendedName>
        <fullName evidence="8">Insulin-like domain-containing protein</fullName>
    </recommendedName>
</protein>
<sequence length="228" mass="25721">MVSHPPSTFIKFITVDNFNICSPVCSDEWPPLTFFNLVRYTCNWLLYVDISTIMIIPWTLMTLIFVVMTTALPVNRKRSCGTQLADILSTVCAGRGYNTPYAFDTEQTEAPISPKSTKRPGRVTRGITHECCMVGCSWKTMEEYCLPGNAENNWKTMEEYCLPGNAENNIAESMPTRYFYSVDRMPNDSPAIQIKTVLPPKLGQPVLWWNRDYGARTGGVLPKLLGPT</sequence>
<evidence type="ECO:0000256" key="3">
    <source>
        <dbReference type="ARBA" id="ARBA00022685"/>
    </source>
</evidence>
<dbReference type="InterPro" id="IPR016179">
    <property type="entry name" value="Insulin-like"/>
</dbReference>
<feature type="transmembrane region" description="Helical" evidence="7">
    <location>
        <begin position="44"/>
        <end position="68"/>
    </location>
</feature>
<comment type="similarity">
    <text evidence="1 6">Belongs to the insulin family.</text>
</comment>
<dbReference type="PANTHER" id="PTHR13647">
    <property type="entry name" value="INSULIN-LIKE PEPTIDE 2-RELATED"/>
    <property type="match status" value="1"/>
</dbReference>
<evidence type="ECO:0000259" key="8">
    <source>
        <dbReference type="SMART" id="SM00078"/>
    </source>
</evidence>
<dbReference type="GO" id="GO:0005576">
    <property type="term" value="C:extracellular region"/>
    <property type="evidence" value="ECO:0007669"/>
    <property type="project" value="UniProtKB-SubCell"/>
</dbReference>
<keyword evidence="5" id="KW-1015">Disulfide bond</keyword>
<keyword evidence="6" id="KW-0964">Secreted</keyword>
<dbReference type="PANTHER" id="PTHR13647:SF4">
    <property type="entry name" value="INSULIN-LIKE PEPTIDE 1-RELATED"/>
    <property type="match status" value="1"/>
</dbReference>
<keyword evidence="4" id="KW-0732">Signal</keyword>
<evidence type="ECO:0000256" key="7">
    <source>
        <dbReference type="SAM" id="Phobius"/>
    </source>
</evidence>
<evidence type="ECO:0000256" key="5">
    <source>
        <dbReference type="ARBA" id="ARBA00023157"/>
    </source>
</evidence>
<dbReference type="GO" id="GO:0005179">
    <property type="term" value="F:hormone activity"/>
    <property type="evidence" value="ECO:0007669"/>
    <property type="project" value="InterPro"/>
</dbReference>
<evidence type="ECO:0000256" key="2">
    <source>
        <dbReference type="ARBA" id="ARBA00011207"/>
    </source>
</evidence>
<proteinExistence type="inferred from homology"/>
<evidence type="ECO:0000256" key="1">
    <source>
        <dbReference type="ARBA" id="ARBA00009034"/>
    </source>
</evidence>
<evidence type="ECO:0000256" key="4">
    <source>
        <dbReference type="ARBA" id="ARBA00022729"/>
    </source>
</evidence>